<name>A0ACD3AMW6_9AGAR</name>
<dbReference type="Proteomes" id="UP000308600">
    <property type="component" value="Unassembled WGS sequence"/>
</dbReference>
<organism evidence="1 2">
    <name type="scientific">Pluteus cervinus</name>
    <dbReference type="NCBI Taxonomy" id="181527"/>
    <lineage>
        <taxon>Eukaryota</taxon>
        <taxon>Fungi</taxon>
        <taxon>Dikarya</taxon>
        <taxon>Basidiomycota</taxon>
        <taxon>Agaricomycotina</taxon>
        <taxon>Agaricomycetes</taxon>
        <taxon>Agaricomycetidae</taxon>
        <taxon>Agaricales</taxon>
        <taxon>Pluteineae</taxon>
        <taxon>Pluteaceae</taxon>
        <taxon>Pluteus</taxon>
    </lineage>
</organism>
<sequence>MHRVLEIPELLDLIFTSLDKKSNLNNALVCRSWFNAAIDATWRVVDHVDIPRLLNILTPLDGLENGKGRNVKFSRNPSAKDWERFDTYRRRVRVLSFETYHFQHGINLHTSVFDAIARTRISFDIFPNLQSYSVDAKQRYATLFMHADIKTLSVRLTHETRRDQNQPLTNNHTILHDIADRMPNLTSLTFNVDTIDFDSMGNGYFQTSSVQRDEEAICTLLQSLTSLRKLAIPAFWFTTTIAEVAATLPYLENVEAHVDQLHEAGNPLDIVHWHPFLLQEKVEEDTLKNQGMIDPITTPFFPSLKNFVITARYAHVADFITRICKLTPTFGNGFVKLVVASPRMETPDSLQHLVEVISENLRQIRVLSLTSMVSASHMPNAPRTDFPSPPEGDDGSVRWTPRTLLPFRITLSDIRPLLNLVGLKDLVIQHHLPLALSVSDLETIGRALPNVERLVLGSEPCPITRDPNSNSWGNFIESKKSLPDGGESSYILGLRETLRAVGKSFPKIRHLGIFIRVSTSQELDLLEDWNSPEDRDALALQQNPNSPTPSSSSSSACLSPYFQNLKSLDFGSSAIVGNGGDVALILSEYVPLGVTLGYGVGWGGDERSRYPGAAPANNPGGGGGGVNPAAGVVMNAAGIPIAVQDDDDDEDVDMGDGFDDDEEDPGPTAWMTDSFGLPIAEDVCLEVDEEGECLLTGLEPLTRHLKSTATANSDSSGSILPGARNSQVFMTHRRLLNEYVPGVGVRGFKDHGTESELSSREGLWQKVKEVLPAVIRMRRQERKRAKKRWEVEKERRRVRGMDTGMQVDVDVRQ</sequence>
<keyword evidence="2" id="KW-1185">Reference proteome</keyword>
<reference evidence="1 2" key="1">
    <citation type="journal article" date="2019" name="Nat. Ecol. Evol.">
        <title>Megaphylogeny resolves global patterns of mushroom evolution.</title>
        <authorList>
            <person name="Varga T."/>
            <person name="Krizsan K."/>
            <person name="Foldi C."/>
            <person name="Dima B."/>
            <person name="Sanchez-Garcia M."/>
            <person name="Sanchez-Ramirez S."/>
            <person name="Szollosi G.J."/>
            <person name="Szarkandi J.G."/>
            <person name="Papp V."/>
            <person name="Albert L."/>
            <person name="Andreopoulos W."/>
            <person name="Angelini C."/>
            <person name="Antonin V."/>
            <person name="Barry K.W."/>
            <person name="Bougher N.L."/>
            <person name="Buchanan P."/>
            <person name="Buyck B."/>
            <person name="Bense V."/>
            <person name="Catcheside P."/>
            <person name="Chovatia M."/>
            <person name="Cooper J."/>
            <person name="Damon W."/>
            <person name="Desjardin D."/>
            <person name="Finy P."/>
            <person name="Geml J."/>
            <person name="Haridas S."/>
            <person name="Hughes K."/>
            <person name="Justo A."/>
            <person name="Karasinski D."/>
            <person name="Kautmanova I."/>
            <person name="Kiss B."/>
            <person name="Kocsube S."/>
            <person name="Kotiranta H."/>
            <person name="LaButti K.M."/>
            <person name="Lechner B.E."/>
            <person name="Liimatainen K."/>
            <person name="Lipzen A."/>
            <person name="Lukacs Z."/>
            <person name="Mihaltcheva S."/>
            <person name="Morgado L.N."/>
            <person name="Niskanen T."/>
            <person name="Noordeloos M.E."/>
            <person name="Ohm R.A."/>
            <person name="Ortiz-Santana B."/>
            <person name="Ovrebo C."/>
            <person name="Racz N."/>
            <person name="Riley R."/>
            <person name="Savchenko A."/>
            <person name="Shiryaev A."/>
            <person name="Soop K."/>
            <person name="Spirin V."/>
            <person name="Szebenyi C."/>
            <person name="Tomsovsky M."/>
            <person name="Tulloss R.E."/>
            <person name="Uehling J."/>
            <person name="Grigoriev I.V."/>
            <person name="Vagvolgyi C."/>
            <person name="Papp T."/>
            <person name="Martin F.M."/>
            <person name="Miettinen O."/>
            <person name="Hibbett D.S."/>
            <person name="Nagy L.G."/>
        </authorList>
    </citation>
    <scope>NUCLEOTIDE SEQUENCE [LARGE SCALE GENOMIC DNA]</scope>
    <source>
        <strain evidence="1 2">NL-1719</strain>
    </source>
</reference>
<protein>
    <submittedName>
        <fullName evidence="1">Uncharacterized protein</fullName>
    </submittedName>
</protein>
<accession>A0ACD3AMW6</accession>
<proteinExistence type="predicted"/>
<dbReference type="EMBL" id="ML208410">
    <property type="protein sequence ID" value="TFK66262.1"/>
    <property type="molecule type" value="Genomic_DNA"/>
</dbReference>
<gene>
    <name evidence="1" type="ORF">BDN72DRAFT_899970</name>
</gene>
<evidence type="ECO:0000313" key="2">
    <source>
        <dbReference type="Proteomes" id="UP000308600"/>
    </source>
</evidence>
<evidence type="ECO:0000313" key="1">
    <source>
        <dbReference type="EMBL" id="TFK66262.1"/>
    </source>
</evidence>